<evidence type="ECO:0000313" key="2">
    <source>
        <dbReference type="EMBL" id="NYJ07581.1"/>
    </source>
</evidence>
<keyword evidence="3" id="KW-1185">Reference proteome</keyword>
<organism evidence="2 3">
    <name type="scientific">Petropleomorpha daqingensis</name>
    <dbReference type="NCBI Taxonomy" id="2026353"/>
    <lineage>
        <taxon>Bacteria</taxon>
        <taxon>Bacillati</taxon>
        <taxon>Actinomycetota</taxon>
        <taxon>Actinomycetes</taxon>
        <taxon>Geodermatophilales</taxon>
        <taxon>Geodermatophilaceae</taxon>
        <taxon>Petropleomorpha</taxon>
    </lineage>
</organism>
<proteinExistence type="predicted"/>
<keyword evidence="1" id="KW-1133">Transmembrane helix</keyword>
<evidence type="ECO:0000256" key="1">
    <source>
        <dbReference type="SAM" id="Phobius"/>
    </source>
</evidence>
<dbReference type="AlphaFoldDB" id="A0A853CK79"/>
<feature type="transmembrane region" description="Helical" evidence="1">
    <location>
        <begin position="46"/>
        <end position="66"/>
    </location>
</feature>
<comment type="caution">
    <text evidence="2">The sequence shown here is derived from an EMBL/GenBank/DDBJ whole genome shotgun (WGS) entry which is preliminary data.</text>
</comment>
<accession>A0A853CK79</accession>
<keyword evidence="1" id="KW-0812">Transmembrane</keyword>
<reference evidence="2 3" key="1">
    <citation type="submission" date="2020-07" db="EMBL/GenBank/DDBJ databases">
        <title>Sequencing the genomes of 1000 actinobacteria strains.</title>
        <authorList>
            <person name="Klenk H.-P."/>
        </authorList>
    </citation>
    <scope>NUCLEOTIDE SEQUENCE [LARGE SCALE GENOMIC DNA]</scope>
    <source>
        <strain evidence="2 3">DSM 104001</strain>
    </source>
</reference>
<protein>
    <submittedName>
        <fullName evidence="2">Uncharacterized protein</fullName>
    </submittedName>
</protein>
<name>A0A853CK79_9ACTN</name>
<dbReference type="RefSeq" id="WP_179719539.1">
    <property type="nucleotide sequence ID" value="NZ_JACBZT010000001.1"/>
</dbReference>
<gene>
    <name evidence="2" type="ORF">GGQ55_003859</name>
</gene>
<sequence>MIVLRWLRAFAEFWIDFVVGDDWTVAAAVLVGLLGSWGLVEAGLPAWWLLPVAALGSTAVSLRRAARR</sequence>
<feature type="transmembrane region" description="Helical" evidence="1">
    <location>
        <begin position="21"/>
        <end position="40"/>
    </location>
</feature>
<keyword evidence="1" id="KW-0472">Membrane</keyword>
<evidence type="ECO:0000313" key="3">
    <source>
        <dbReference type="Proteomes" id="UP000541969"/>
    </source>
</evidence>
<dbReference type="EMBL" id="JACBZT010000001">
    <property type="protein sequence ID" value="NYJ07581.1"/>
    <property type="molecule type" value="Genomic_DNA"/>
</dbReference>
<dbReference type="Proteomes" id="UP000541969">
    <property type="component" value="Unassembled WGS sequence"/>
</dbReference>